<dbReference type="EMBL" id="JAGEVG010000001">
    <property type="protein sequence ID" value="MBO3096778.1"/>
    <property type="molecule type" value="Genomic_DNA"/>
</dbReference>
<evidence type="ECO:0000313" key="2">
    <source>
        <dbReference type="Proteomes" id="UP000681315"/>
    </source>
</evidence>
<gene>
    <name evidence="1" type="ORF">J4051_00735</name>
</gene>
<evidence type="ECO:0008006" key="3">
    <source>
        <dbReference type="Google" id="ProtNLM"/>
    </source>
</evidence>
<keyword evidence="2" id="KW-1185">Reference proteome</keyword>
<reference evidence="1 2" key="1">
    <citation type="submission" date="2021-03" db="EMBL/GenBank/DDBJ databases">
        <title>Gelidibacter sp. nov., isolated from costal sediment.</title>
        <authorList>
            <person name="Lun K.-Y."/>
        </authorList>
    </citation>
    <scope>NUCLEOTIDE SEQUENCE [LARGE SCALE GENOMIC DNA]</scope>
    <source>
        <strain evidence="1 2">DF109</strain>
    </source>
</reference>
<accession>A0ABS3SM40</accession>
<proteinExistence type="predicted"/>
<evidence type="ECO:0000313" key="1">
    <source>
        <dbReference type="EMBL" id="MBO3096778.1"/>
    </source>
</evidence>
<dbReference type="RefSeq" id="WP_208231697.1">
    <property type="nucleotide sequence ID" value="NZ_JAGEVG010000001.1"/>
</dbReference>
<protein>
    <recommendedName>
        <fullName evidence="3">DUF4377 domain-containing protein</fullName>
    </recommendedName>
</protein>
<name>A0ABS3SM40_9FLAO</name>
<sequence>MNKIYLLLVFGFITLNGCDSKDEPQKTEIEYLDLEASMGQNQNIEFPLGSFLSEGNTEITKQAEHYEVSEITYEESGLIYNYRPIQYFSGIEHVEITKSSSIGDHNFNQKTVFRINITVE</sequence>
<organism evidence="1 2">
    <name type="scientific">Gelidibacter pelagius</name>
    <dbReference type="NCBI Taxonomy" id="2819985"/>
    <lineage>
        <taxon>Bacteria</taxon>
        <taxon>Pseudomonadati</taxon>
        <taxon>Bacteroidota</taxon>
        <taxon>Flavobacteriia</taxon>
        <taxon>Flavobacteriales</taxon>
        <taxon>Flavobacteriaceae</taxon>
        <taxon>Gelidibacter</taxon>
    </lineage>
</organism>
<dbReference type="Proteomes" id="UP000681315">
    <property type="component" value="Unassembled WGS sequence"/>
</dbReference>
<comment type="caution">
    <text evidence="1">The sequence shown here is derived from an EMBL/GenBank/DDBJ whole genome shotgun (WGS) entry which is preliminary data.</text>
</comment>